<proteinExistence type="predicted"/>
<dbReference type="AlphaFoldDB" id="A0A2J6PV66"/>
<reference evidence="2 3" key="1">
    <citation type="submission" date="2016-05" db="EMBL/GenBank/DDBJ databases">
        <title>A degradative enzymes factory behind the ericoid mycorrhizal symbiosis.</title>
        <authorList>
            <consortium name="DOE Joint Genome Institute"/>
            <person name="Martino E."/>
            <person name="Morin E."/>
            <person name="Grelet G."/>
            <person name="Kuo A."/>
            <person name="Kohler A."/>
            <person name="Daghino S."/>
            <person name="Barry K."/>
            <person name="Choi C."/>
            <person name="Cichocki N."/>
            <person name="Clum A."/>
            <person name="Copeland A."/>
            <person name="Hainaut M."/>
            <person name="Haridas S."/>
            <person name="Labutti K."/>
            <person name="Lindquist E."/>
            <person name="Lipzen A."/>
            <person name="Khouja H.-R."/>
            <person name="Murat C."/>
            <person name="Ohm R."/>
            <person name="Olson A."/>
            <person name="Spatafora J."/>
            <person name="Veneault-Fourrey C."/>
            <person name="Henrissat B."/>
            <person name="Grigoriev I."/>
            <person name="Martin F."/>
            <person name="Perotto S."/>
        </authorList>
    </citation>
    <scope>NUCLEOTIDE SEQUENCE [LARGE SCALE GENOMIC DNA]</scope>
    <source>
        <strain evidence="2 3">UAMH 7357</strain>
    </source>
</reference>
<keyword evidence="3" id="KW-1185">Reference proteome</keyword>
<gene>
    <name evidence="2" type="ORF">NA56DRAFT_648290</name>
</gene>
<feature type="compositionally biased region" description="Basic and acidic residues" evidence="1">
    <location>
        <begin position="90"/>
        <end position="103"/>
    </location>
</feature>
<dbReference type="Proteomes" id="UP000235672">
    <property type="component" value="Unassembled WGS sequence"/>
</dbReference>
<feature type="region of interest" description="Disordered" evidence="1">
    <location>
        <begin position="1"/>
        <end position="115"/>
    </location>
</feature>
<organism evidence="2 3">
    <name type="scientific">Hyaloscypha hepaticicola</name>
    <dbReference type="NCBI Taxonomy" id="2082293"/>
    <lineage>
        <taxon>Eukaryota</taxon>
        <taxon>Fungi</taxon>
        <taxon>Dikarya</taxon>
        <taxon>Ascomycota</taxon>
        <taxon>Pezizomycotina</taxon>
        <taxon>Leotiomycetes</taxon>
        <taxon>Helotiales</taxon>
        <taxon>Hyaloscyphaceae</taxon>
        <taxon>Hyaloscypha</taxon>
    </lineage>
</organism>
<sequence>MPEENPITTNTNNPPSLNPSTSPPPPDSQDQAAPQQKSNVHKKLEAFLHAQKQSMTGSTSTSTSTPKATSSEGQAQPFDGENPGGLVSLPEKEGDARDERVSGSDDSGVGKNVMS</sequence>
<dbReference type="EMBL" id="KZ613497">
    <property type="protein sequence ID" value="PMD17816.1"/>
    <property type="molecule type" value="Genomic_DNA"/>
</dbReference>
<name>A0A2J6PV66_9HELO</name>
<accession>A0A2J6PV66</accession>
<feature type="compositionally biased region" description="Low complexity" evidence="1">
    <location>
        <begin position="54"/>
        <end position="71"/>
    </location>
</feature>
<feature type="compositionally biased region" description="Low complexity" evidence="1">
    <location>
        <begin position="8"/>
        <end position="20"/>
    </location>
</feature>
<evidence type="ECO:0000313" key="2">
    <source>
        <dbReference type="EMBL" id="PMD17816.1"/>
    </source>
</evidence>
<evidence type="ECO:0000313" key="3">
    <source>
        <dbReference type="Proteomes" id="UP000235672"/>
    </source>
</evidence>
<evidence type="ECO:0000256" key="1">
    <source>
        <dbReference type="SAM" id="MobiDB-lite"/>
    </source>
</evidence>
<protein>
    <submittedName>
        <fullName evidence="2">Uncharacterized protein</fullName>
    </submittedName>
</protein>